<keyword evidence="8" id="KW-1185">Reference proteome</keyword>
<feature type="chain" id="PRO_5045776892" evidence="5">
    <location>
        <begin position="22"/>
        <end position="200"/>
    </location>
</feature>
<gene>
    <name evidence="7" type="ORF">JYB87_17240</name>
</gene>
<dbReference type="Gene3D" id="3.40.30.10">
    <property type="entry name" value="Glutaredoxin"/>
    <property type="match status" value="1"/>
</dbReference>
<proteinExistence type="predicted"/>
<reference evidence="7 8" key="1">
    <citation type="submission" date="2021-03" db="EMBL/GenBank/DDBJ databases">
        <title>Novel species identification of genus Shewanella.</title>
        <authorList>
            <person name="Liu G."/>
            <person name="Zhang Q."/>
        </authorList>
    </citation>
    <scope>NUCLEOTIDE SEQUENCE [LARGE SCALE GENOMIC DNA]</scope>
    <source>
        <strain evidence="7 8">FJAT-51800</strain>
    </source>
</reference>
<feature type="domain" description="Thioredoxin" evidence="6">
    <location>
        <begin position="44"/>
        <end position="190"/>
    </location>
</feature>
<dbReference type="PROSITE" id="PS00194">
    <property type="entry name" value="THIOREDOXIN_1"/>
    <property type="match status" value="1"/>
</dbReference>
<dbReference type="PANTHER" id="PTHR42852">
    <property type="entry name" value="THIOL:DISULFIDE INTERCHANGE PROTEIN DSBE"/>
    <property type="match status" value="1"/>
</dbReference>
<keyword evidence="2" id="KW-0201">Cytochrome c-type biogenesis</keyword>
<keyword evidence="3" id="KW-1015">Disulfide bond</keyword>
<dbReference type="Pfam" id="PF00578">
    <property type="entry name" value="AhpC-TSA"/>
    <property type="match status" value="1"/>
</dbReference>
<dbReference type="InterPro" id="IPR000866">
    <property type="entry name" value="AhpC/TSA"/>
</dbReference>
<dbReference type="InterPro" id="IPR036249">
    <property type="entry name" value="Thioredoxin-like_sf"/>
</dbReference>
<keyword evidence="4" id="KW-0676">Redox-active center</keyword>
<evidence type="ECO:0000256" key="3">
    <source>
        <dbReference type="ARBA" id="ARBA00023157"/>
    </source>
</evidence>
<evidence type="ECO:0000256" key="2">
    <source>
        <dbReference type="ARBA" id="ARBA00022748"/>
    </source>
</evidence>
<protein>
    <submittedName>
        <fullName evidence="7">TlpA family protein disulfide reductase</fullName>
    </submittedName>
</protein>
<dbReference type="Proteomes" id="UP000662770">
    <property type="component" value="Chromosome"/>
</dbReference>
<dbReference type="InterPro" id="IPR050553">
    <property type="entry name" value="Thioredoxin_ResA/DsbE_sf"/>
</dbReference>
<evidence type="ECO:0000259" key="6">
    <source>
        <dbReference type="PROSITE" id="PS51352"/>
    </source>
</evidence>
<evidence type="ECO:0000313" key="7">
    <source>
        <dbReference type="EMBL" id="QSX33435.1"/>
    </source>
</evidence>
<dbReference type="InterPro" id="IPR013766">
    <property type="entry name" value="Thioredoxin_domain"/>
</dbReference>
<evidence type="ECO:0000256" key="5">
    <source>
        <dbReference type="SAM" id="SignalP"/>
    </source>
</evidence>
<keyword evidence="5" id="KW-0732">Signal</keyword>
<evidence type="ECO:0000256" key="1">
    <source>
        <dbReference type="ARBA" id="ARBA00004196"/>
    </source>
</evidence>
<dbReference type="InterPro" id="IPR017937">
    <property type="entry name" value="Thioredoxin_CS"/>
</dbReference>
<organism evidence="7 8">
    <name type="scientific">Shewanella avicenniae</name>
    <dbReference type="NCBI Taxonomy" id="2814294"/>
    <lineage>
        <taxon>Bacteria</taxon>
        <taxon>Pseudomonadati</taxon>
        <taxon>Pseudomonadota</taxon>
        <taxon>Gammaproteobacteria</taxon>
        <taxon>Alteromonadales</taxon>
        <taxon>Shewanellaceae</taxon>
        <taxon>Shewanella</taxon>
    </lineage>
</organism>
<evidence type="ECO:0000256" key="4">
    <source>
        <dbReference type="ARBA" id="ARBA00023284"/>
    </source>
</evidence>
<sequence length="200" mass="22310">MKVRQLLFALVAAFVVSTATAATSSSAAHPQQDVESTAARINVLPHGFPLKTVAFHDADGKAHDFSQYRGKVVIVNMWATWCPPCVRELPALNRISQRLKDDNVVLVPISIDQIEQPEVRAFLDERGMQEFSSFYDPQMKLSEIFPLDTIPATFILDPNGTLVAFVRSYVDWDDPIVEAKIRQLAEKHQNSGNSTTKTVK</sequence>
<dbReference type="PANTHER" id="PTHR42852:SF6">
    <property type="entry name" value="THIOL:DISULFIDE INTERCHANGE PROTEIN DSBE"/>
    <property type="match status" value="1"/>
</dbReference>
<dbReference type="CDD" id="cd02966">
    <property type="entry name" value="TlpA_like_family"/>
    <property type="match status" value="1"/>
</dbReference>
<dbReference type="PROSITE" id="PS51352">
    <property type="entry name" value="THIOREDOXIN_2"/>
    <property type="match status" value="1"/>
</dbReference>
<dbReference type="RefSeq" id="WP_207354668.1">
    <property type="nucleotide sequence ID" value="NZ_CP071503.1"/>
</dbReference>
<name>A0ABX7QR97_9GAMM</name>
<feature type="signal peptide" evidence="5">
    <location>
        <begin position="1"/>
        <end position="21"/>
    </location>
</feature>
<dbReference type="SUPFAM" id="SSF52833">
    <property type="entry name" value="Thioredoxin-like"/>
    <property type="match status" value="1"/>
</dbReference>
<comment type="subcellular location">
    <subcellularLocation>
        <location evidence="1">Cell envelope</location>
    </subcellularLocation>
</comment>
<accession>A0ABX7QR97</accession>
<evidence type="ECO:0000313" key="8">
    <source>
        <dbReference type="Proteomes" id="UP000662770"/>
    </source>
</evidence>
<dbReference type="EMBL" id="CP071503">
    <property type="protein sequence ID" value="QSX33435.1"/>
    <property type="molecule type" value="Genomic_DNA"/>
</dbReference>